<dbReference type="Pfam" id="PF02234">
    <property type="entry name" value="CDI"/>
    <property type="match status" value="1"/>
</dbReference>
<dbReference type="Gene3D" id="4.10.365.10">
    <property type="entry name" value="p27"/>
    <property type="match status" value="1"/>
</dbReference>
<evidence type="ECO:0000259" key="6">
    <source>
        <dbReference type="Pfam" id="PF02234"/>
    </source>
</evidence>
<comment type="similarity">
    <text evidence="2">Belongs to the CDI family. ICK/KRP subfamily.</text>
</comment>
<sequence>MGKYMKKSKISAEVSLADISTSSSMALGGVRTRAKTLALRRLHMNSTLNPNSILFSSSSSSDSCYLELRSRRLRRPPQTPVKLPNHLPRPKQGRGETPIFRSSFDCGRDGISPASSRVSIHSGSASAASLDCEEVQSSCGGHTTGKSRSGTVCGASEASYGGENNSEPHEQAARRASSTVTSRLVAGDGIFPGSPTAHELEEFFASAEQEQCMLFMEKYNFDVLTDTPLRGRFQWVRLSQ</sequence>
<evidence type="ECO:0000256" key="1">
    <source>
        <dbReference type="ARBA" id="ARBA00004642"/>
    </source>
</evidence>
<keyword evidence="3" id="KW-0649">Protein kinase inhibitor</keyword>
<dbReference type="PIRSF" id="PIRSF017811">
    <property type="entry name" value="CDK_inhib_pln"/>
    <property type="match status" value="1"/>
</dbReference>
<name>A0AAN7M8Q3_TRANT</name>
<keyword evidence="4" id="KW-0131">Cell cycle</keyword>
<dbReference type="InterPro" id="IPR044275">
    <property type="entry name" value="KRP"/>
</dbReference>
<proteinExistence type="inferred from homology"/>
<dbReference type="GO" id="GO:0051726">
    <property type="term" value="P:regulation of cell cycle"/>
    <property type="evidence" value="ECO:0007669"/>
    <property type="project" value="InterPro"/>
</dbReference>
<organism evidence="7 8">
    <name type="scientific">Trapa natans</name>
    <name type="common">Water chestnut</name>
    <dbReference type="NCBI Taxonomy" id="22666"/>
    <lineage>
        <taxon>Eukaryota</taxon>
        <taxon>Viridiplantae</taxon>
        <taxon>Streptophyta</taxon>
        <taxon>Embryophyta</taxon>
        <taxon>Tracheophyta</taxon>
        <taxon>Spermatophyta</taxon>
        <taxon>Magnoliopsida</taxon>
        <taxon>eudicotyledons</taxon>
        <taxon>Gunneridae</taxon>
        <taxon>Pentapetalae</taxon>
        <taxon>rosids</taxon>
        <taxon>malvids</taxon>
        <taxon>Myrtales</taxon>
        <taxon>Lythraceae</taxon>
        <taxon>Trapa</taxon>
    </lineage>
</organism>
<evidence type="ECO:0000256" key="2">
    <source>
        <dbReference type="ARBA" id="ARBA00010274"/>
    </source>
</evidence>
<comment type="subcellular location">
    <subcellularLocation>
        <location evidence="1">Nucleus</location>
        <location evidence="1">Nucleoplasm</location>
    </subcellularLocation>
</comment>
<dbReference type="Proteomes" id="UP001346149">
    <property type="component" value="Unassembled WGS sequence"/>
</dbReference>
<evidence type="ECO:0000256" key="5">
    <source>
        <dbReference type="SAM" id="MobiDB-lite"/>
    </source>
</evidence>
<feature type="domain" description="Cyclin-dependent kinase inhibitor" evidence="6">
    <location>
        <begin position="194"/>
        <end position="238"/>
    </location>
</feature>
<gene>
    <name evidence="7" type="ORF">SAY86_020826</name>
</gene>
<evidence type="ECO:0000313" key="7">
    <source>
        <dbReference type="EMBL" id="KAK4800339.1"/>
    </source>
</evidence>
<dbReference type="GO" id="GO:0005654">
    <property type="term" value="C:nucleoplasm"/>
    <property type="evidence" value="ECO:0007669"/>
    <property type="project" value="UniProtKB-SubCell"/>
</dbReference>
<feature type="region of interest" description="Disordered" evidence="5">
    <location>
        <begin position="72"/>
        <end position="103"/>
    </location>
</feature>
<evidence type="ECO:0000256" key="3">
    <source>
        <dbReference type="ARBA" id="ARBA00023013"/>
    </source>
</evidence>
<keyword evidence="8" id="KW-1185">Reference proteome</keyword>
<dbReference type="PANTHER" id="PTHR46776">
    <property type="entry name" value="CYCLIN-DEPENDENT KINASE INHIBITOR 4-RELATED"/>
    <property type="match status" value="1"/>
</dbReference>
<comment type="caution">
    <text evidence="7">The sequence shown here is derived from an EMBL/GenBank/DDBJ whole genome shotgun (WGS) entry which is preliminary data.</text>
</comment>
<accession>A0AAN7M8Q3</accession>
<evidence type="ECO:0000256" key="4">
    <source>
        <dbReference type="ARBA" id="ARBA00023306"/>
    </source>
</evidence>
<evidence type="ECO:0000313" key="8">
    <source>
        <dbReference type="Proteomes" id="UP001346149"/>
    </source>
</evidence>
<dbReference type="InterPro" id="IPR044898">
    <property type="entry name" value="CDI_dom_sf"/>
</dbReference>
<dbReference type="EMBL" id="JAXQNO010000003">
    <property type="protein sequence ID" value="KAK4800339.1"/>
    <property type="molecule type" value="Genomic_DNA"/>
</dbReference>
<protein>
    <recommendedName>
        <fullName evidence="6">Cyclin-dependent kinase inhibitor domain-containing protein</fullName>
    </recommendedName>
</protein>
<dbReference type="AlphaFoldDB" id="A0AAN7M8Q3"/>
<dbReference type="InterPro" id="IPR003175">
    <property type="entry name" value="CDI_dom"/>
</dbReference>
<dbReference type="GO" id="GO:0004861">
    <property type="term" value="F:cyclin-dependent protein serine/threonine kinase inhibitor activity"/>
    <property type="evidence" value="ECO:0007669"/>
    <property type="project" value="InterPro"/>
</dbReference>
<reference evidence="7 8" key="1">
    <citation type="journal article" date="2023" name="Hortic Res">
        <title>Pangenome of water caltrop reveals structural variations and asymmetric subgenome divergence after allopolyploidization.</title>
        <authorList>
            <person name="Zhang X."/>
            <person name="Chen Y."/>
            <person name="Wang L."/>
            <person name="Yuan Y."/>
            <person name="Fang M."/>
            <person name="Shi L."/>
            <person name="Lu R."/>
            <person name="Comes H.P."/>
            <person name="Ma Y."/>
            <person name="Chen Y."/>
            <person name="Huang G."/>
            <person name="Zhou Y."/>
            <person name="Zheng Z."/>
            <person name="Qiu Y."/>
        </authorList>
    </citation>
    <scope>NUCLEOTIDE SEQUENCE [LARGE SCALE GENOMIC DNA]</scope>
    <source>
        <strain evidence="7">F231</strain>
    </source>
</reference>